<dbReference type="Pfam" id="PF15371">
    <property type="entry name" value="DUF4599"/>
    <property type="match status" value="1"/>
</dbReference>
<feature type="region of interest" description="Disordered" evidence="9">
    <location>
        <begin position="954"/>
        <end position="977"/>
    </location>
</feature>
<evidence type="ECO:0000259" key="11">
    <source>
        <dbReference type="Pfam" id="PF15371"/>
    </source>
</evidence>
<feature type="region of interest" description="Disordered" evidence="9">
    <location>
        <begin position="1"/>
        <end position="22"/>
    </location>
</feature>
<feature type="compositionally biased region" description="Polar residues" evidence="9">
    <location>
        <begin position="7"/>
        <end position="22"/>
    </location>
</feature>
<sequence>MIPKMENFSSLRSTGTTWLSSSPTSCVIDTIFAFLCGLGLFLLLLLCFQSNPSLPPARKYRNTRKHQVELRKRSRSKKKSGALKACRNCLKELEGACSLISLLQSCLVRLPDKGGFHQLLCQDPPGEVYKAVPAGAHQPCGEPVDVAAPAVSLLATPVPLTQRPLLLGSKTSSVSVHSHSSLSASWTPEPFLPLGSLLPQPLALSPPPPHPLNSEACHPPLTASSAPQLPDTILTLPQCDSMALPLGTITQRSSHTPWSASLIPGTSGLGHSSCPISALSWWHTTGKALCLSTSSNYESQREHLSHHSPEASFWGNPTNREVGAANPSLLRSDDQKFLEIQVTKGVKINIWKEKEKDGSYLKQMSPNYHLNSLGNMLKSLGAEQKTTSPQHFWSTKGKPEQLPGLQQLSYPKVWGHHLQQKYNQLFWGLPSLHSESLVATAWISESSSALQSPSFLFNGISSDCPVQMQAKLSPLLSQSKPLSQLEFQSQPLISAIPQFQPPPLAQILTQDHLQSSLPILSPSSSPQIRACQISCPTAQDKSQSLIPTEIQHPEWPLHEQLESGGLSSVIKRSQEVFSVFTSNPPEDSWVVSILPENFPISPELRKQLEQHLQKWLIQHHWELPCKIQEFLELRQLQGELSGTCQAKGKHRPSQLSAFAGSSKETQKVGFQLSQGMGKGLGYILGKVPKDLSQASENSLMKFQGVGSGESESDLGLSQNESGSNLLRSLDTNLENILKRGHLGRKLGQISECGPVSMCQSCLAVKHAFPKSNTDMEIRNLGILKRWGPYVNTSHRVSFLHPDIQEVLEAHIIRFWVRHRWGLPLKVLKPINLLMKKVQPLPILQFASTPSATHVSGAPSIVKFAEFLGKPPQACLGKKAITEESVSTLERLPLAPSPAYEEIQRALGRAPSSDNQGPLKASLIGQEDRPPSQSLTLNFMGRTWQSGSAECIERSSLELSPSSAMTRNEPREKSVDWTSQDPCHRVAMLEMNLGSQCFSAEKDREAVEPMCLETNVLTKSQTINVHMGSLNTSKKLSRMSVFQDPGESCLNEEESEFNSKVNTKSENQPQDCSTHMLLAADNLASQVPQCHPQRVPTGGKVASQMLYGFTADQRSCLRQQEPMISKLQDSWKNQCKMTVPTCKREDYRRLNSGNEERFEELRTSQAKYMSHPAPVRGIVDSFRRRYFQLLPEKKQGPPESLFRKRMRRFSQWIFPNEKDKGQNALQKYKPITTQNQGPVKSKSIMSSETHESQALMTAVGQIIEEKMAIHHGLHATKLNEHNQELQAPVCGCFHYHRLPFYPEQGRIMNYTAHSHQATSKDQSSSIRERQVRHRPSLKSVRFKDEQLGLKHLPSSPPKKTLSPVSPCQYGPRMPGVPSHHHHCPRHCLFQEGI</sequence>
<comment type="function">
    <text evidence="8">May play a role in spermatogenesis.</text>
</comment>
<keyword evidence="2" id="KW-0812">Transmembrane</keyword>
<dbReference type="Proteomes" id="UP000286641">
    <property type="component" value="Unplaced"/>
</dbReference>
<evidence type="ECO:0000256" key="4">
    <source>
        <dbReference type="ARBA" id="ARBA00022871"/>
    </source>
</evidence>
<feature type="compositionally biased region" description="Polar residues" evidence="9">
    <location>
        <begin position="956"/>
        <end position="965"/>
    </location>
</feature>
<evidence type="ECO:0000256" key="2">
    <source>
        <dbReference type="ARBA" id="ARBA00022692"/>
    </source>
</evidence>
<evidence type="ECO:0000256" key="7">
    <source>
        <dbReference type="ARBA" id="ARBA00035009"/>
    </source>
</evidence>
<dbReference type="PANTHER" id="PTHR21859:SF55">
    <property type="entry name" value="SPERMATOGENESIS-ASSOCIATED PROTEIN 31A1-RELATED"/>
    <property type="match status" value="1"/>
</dbReference>
<dbReference type="Pfam" id="PF14650">
    <property type="entry name" value="FAM75"/>
    <property type="match status" value="1"/>
</dbReference>
<proteinExistence type="inferred from homology"/>
<feature type="region of interest" description="Disordered" evidence="9">
    <location>
        <begin position="1312"/>
        <end position="1363"/>
    </location>
</feature>
<dbReference type="InterPro" id="IPR027970">
    <property type="entry name" value="SPATA31-like"/>
</dbReference>
<evidence type="ECO:0000256" key="3">
    <source>
        <dbReference type="ARBA" id="ARBA00022782"/>
    </source>
</evidence>
<protein>
    <submittedName>
        <fullName evidence="13">Spermatogenesis-associated protein 31A3-like</fullName>
    </submittedName>
</protein>
<dbReference type="InterPro" id="IPR039509">
    <property type="entry name" value="SPATA31"/>
</dbReference>
<dbReference type="RefSeq" id="XP_025707443.1">
    <property type="nucleotide sequence ID" value="XM_025851658.1"/>
</dbReference>
<keyword evidence="6" id="KW-0472">Membrane</keyword>
<dbReference type="PANTHER" id="PTHR21859">
    <property type="entry name" value="ACROSOME-SPECIFIC PROTEIN"/>
    <property type="match status" value="1"/>
</dbReference>
<reference evidence="13" key="2">
    <citation type="submission" date="2025-08" db="UniProtKB">
        <authorList>
            <consortium name="RefSeq"/>
        </authorList>
    </citation>
    <scope>IDENTIFICATION</scope>
    <source>
        <tissue evidence="13">Blood</tissue>
    </source>
</reference>
<evidence type="ECO:0000259" key="10">
    <source>
        <dbReference type="Pfam" id="PF14650"/>
    </source>
</evidence>
<feature type="region of interest" description="Disordered" evidence="9">
    <location>
        <begin position="908"/>
        <end position="931"/>
    </location>
</feature>
<evidence type="ECO:0000313" key="13">
    <source>
        <dbReference type="RefSeq" id="XP_025707443.1"/>
    </source>
</evidence>
<comment type="similarity">
    <text evidence="7">Belongs to the SPATA31 family.</text>
</comment>
<keyword evidence="5" id="KW-1133">Transmembrane helix</keyword>
<evidence type="ECO:0000313" key="12">
    <source>
        <dbReference type="Proteomes" id="UP000286641"/>
    </source>
</evidence>
<feature type="compositionally biased region" description="Low complexity" evidence="9">
    <location>
        <begin position="1348"/>
        <end position="1363"/>
    </location>
</feature>
<evidence type="ECO:0000256" key="8">
    <source>
        <dbReference type="ARBA" id="ARBA00037695"/>
    </source>
</evidence>
<dbReference type="GO" id="GO:0007283">
    <property type="term" value="P:spermatogenesis"/>
    <property type="evidence" value="ECO:0007669"/>
    <property type="project" value="UniProtKB-KW"/>
</dbReference>
<keyword evidence="12" id="KW-1185">Reference proteome</keyword>
<reference key="1">
    <citation type="submission" date="2019-01" db="UniProtKB">
        <authorList>
            <consortium name="RefSeq"/>
        </authorList>
    </citation>
    <scope>IDENTIFICATION</scope>
</reference>
<dbReference type="GO" id="GO:0016020">
    <property type="term" value="C:membrane"/>
    <property type="evidence" value="ECO:0007669"/>
    <property type="project" value="UniProtKB-SubCell"/>
</dbReference>
<dbReference type="GO" id="GO:0030154">
    <property type="term" value="P:cell differentiation"/>
    <property type="evidence" value="ECO:0007669"/>
    <property type="project" value="UniProtKB-KW"/>
</dbReference>
<gene>
    <name evidence="13" type="primary">LOC112808545</name>
</gene>
<evidence type="ECO:0000256" key="1">
    <source>
        <dbReference type="ARBA" id="ARBA00004167"/>
    </source>
</evidence>
<feature type="domain" description="SPATA31-like" evidence="11">
    <location>
        <begin position="73"/>
        <end position="157"/>
    </location>
</feature>
<dbReference type="InParanoid" id="A0A3Q7MKG3"/>
<evidence type="ECO:0000256" key="9">
    <source>
        <dbReference type="SAM" id="MobiDB-lite"/>
    </source>
</evidence>
<feature type="compositionally biased region" description="Polar residues" evidence="9">
    <location>
        <begin position="1312"/>
        <end position="1324"/>
    </location>
</feature>
<evidence type="ECO:0000256" key="5">
    <source>
        <dbReference type="ARBA" id="ARBA00022989"/>
    </source>
</evidence>
<comment type="subcellular location">
    <subcellularLocation>
        <location evidence="1">Membrane</location>
        <topology evidence="1">Single-pass membrane protein</topology>
    </subcellularLocation>
</comment>
<organism evidence="12 13">
    <name type="scientific">Callorhinus ursinus</name>
    <name type="common">Northern fur seal</name>
    <dbReference type="NCBI Taxonomy" id="34884"/>
    <lineage>
        <taxon>Eukaryota</taxon>
        <taxon>Metazoa</taxon>
        <taxon>Chordata</taxon>
        <taxon>Craniata</taxon>
        <taxon>Vertebrata</taxon>
        <taxon>Euteleostomi</taxon>
        <taxon>Mammalia</taxon>
        <taxon>Eutheria</taxon>
        <taxon>Laurasiatheria</taxon>
        <taxon>Carnivora</taxon>
        <taxon>Caniformia</taxon>
        <taxon>Pinnipedia</taxon>
        <taxon>Otariidae</taxon>
        <taxon>Callorhinus</taxon>
    </lineage>
</organism>
<keyword evidence="3" id="KW-0221">Differentiation</keyword>
<evidence type="ECO:0000256" key="6">
    <source>
        <dbReference type="ARBA" id="ARBA00023136"/>
    </source>
</evidence>
<keyword evidence="4" id="KW-0744">Spermatogenesis</keyword>
<name>A0A3Q7MKG3_CALUR</name>
<dbReference type="GeneID" id="112808545"/>
<accession>A0A3Q7MKG3</accession>
<feature type="domain" description="SPATA31" evidence="10">
    <location>
        <begin position="406"/>
        <end position="760"/>
    </location>
</feature>